<sequence>MLTHFKRLCSAIDDLPLELDFGVAQLPQDSRVSQDLESHYLLRSFVESASQAEDDDSHSNIRDATPNTSRKAAKQMPCTEIVLPGRVSHPSKLRPSYQIKASSPKLSHRFLANSRNYRQ</sequence>
<protein>
    <submittedName>
        <fullName evidence="1">Uncharacterized protein</fullName>
    </submittedName>
</protein>
<gene>
    <name evidence="1" type="ORF">BDR25DRAFT_393820</name>
</gene>
<dbReference type="EMBL" id="MU003508">
    <property type="protein sequence ID" value="KAF2470252.1"/>
    <property type="molecule type" value="Genomic_DNA"/>
</dbReference>
<organism evidence="1 2">
    <name type="scientific">Lindgomyces ingoldianus</name>
    <dbReference type="NCBI Taxonomy" id="673940"/>
    <lineage>
        <taxon>Eukaryota</taxon>
        <taxon>Fungi</taxon>
        <taxon>Dikarya</taxon>
        <taxon>Ascomycota</taxon>
        <taxon>Pezizomycotina</taxon>
        <taxon>Dothideomycetes</taxon>
        <taxon>Pleosporomycetidae</taxon>
        <taxon>Pleosporales</taxon>
        <taxon>Lindgomycetaceae</taxon>
        <taxon>Lindgomyces</taxon>
    </lineage>
</organism>
<accession>A0ACB6QTS0</accession>
<evidence type="ECO:0000313" key="1">
    <source>
        <dbReference type="EMBL" id="KAF2470252.1"/>
    </source>
</evidence>
<keyword evidence="2" id="KW-1185">Reference proteome</keyword>
<reference evidence="1" key="1">
    <citation type="journal article" date="2020" name="Stud. Mycol.">
        <title>101 Dothideomycetes genomes: a test case for predicting lifestyles and emergence of pathogens.</title>
        <authorList>
            <person name="Haridas S."/>
            <person name="Albert R."/>
            <person name="Binder M."/>
            <person name="Bloem J."/>
            <person name="Labutti K."/>
            <person name="Salamov A."/>
            <person name="Andreopoulos B."/>
            <person name="Baker S."/>
            <person name="Barry K."/>
            <person name="Bills G."/>
            <person name="Bluhm B."/>
            <person name="Cannon C."/>
            <person name="Castanera R."/>
            <person name="Culley D."/>
            <person name="Daum C."/>
            <person name="Ezra D."/>
            <person name="Gonzalez J."/>
            <person name="Henrissat B."/>
            <person name="Kuo A."/>
            <person name="Liang C."/>
            <person name="Lipzen A."/>
            <person name="Lutzoni F."/>
            <person name="Magnuson J."/>
            <person name="Mondo S."/>
            <person name="Nolan M."/>
            <person name="Ohm R."/>
            <person name="Pangilinan J."/>
            <person name="Park H.-J."/>
            <person name="Ramirez L."/>
            <person name="Alfaro M."/>
            <person name="Sun H."/>
            <person name="Tritt A."/>
            <person name="Yoshinaga Y."/>
            <person name="Zwiers L.-H."/>
            <person name="Turgeon B."/>
            <person name="Goodwin S."/>
            <person name="Spatafora J."/>
            <person name="Crous P."/>
            <person name="Grigoriev I."/>
        </authorList>
    </citation>
    <scope>NUCLEOTIDE SEQUENCE</scope>
    <source>
        <strain evidence="1">ATCC 200398</strain>
    </source>
</reference>
<name>A0ACB6QTS0_9PLEO</name>
<dbReference type="Proteomes" id="UP000799755">
    <property type="component" value="Unassembled WGS sequence"/>
</dbReference>
<proteinExistence type="predicted"/>
<evidence type="ECO:0000313" key="2">
    <source>
        <dbReference type="Proteomes" id="UP000799755"/>
    </source>
</evidence>
<comment type="caution">
    <text evidence="1">The sequence shown here is derived from an EMBL/GenBank/DDBJ whole genome shotgun (WGS) entry which is preliminary data.</text>
</comment>